<evidence type="ECO:0000256" key="9">
    <source>
        <dbReference type="ARBA" id="ARBA00023012"/>
    </source>
</evidence>
<evidence type="ECO:0000256" key="7">
    <source>
        <dbReference type="ARBA" id="ARBA00022777"/>
    </source>
</evidence>
<dbReference type="PRINTS" id="PR00344">
    <property type="entry name" value="BCTRLSENSOR"/>
</dbReference>
<dbReference type="Gene3D" id="3.30.450.40">
    <property type="match status" value="1"/>
</dbReference>
<evidence type="ECO:0000256" key="1">
    <source>
        <dbReference type="ARBA" id="ARBA00000085"/>
    </source>
</evidence>
<dbReference type="Pfam" id="PF00512">
    <property type="entry name" value="HisKA"/>
    <property type="match status" value="1"/>
</dbReference>
<keyword evidence="4" id="KW-0597">Phosphoprotein</keyword>
<dbReference type="SUPFAM" id="SSF55874">
    <property type="entry name" value="ATPase domain of HSP90 chaperone/DNA topoisomerase II/histidine kinase"/>
    <property type="match status" value="1"/>
</dbReference>
<dbReference type="GO" id="GO:0005524">
    <property type="term" value="F:ATP binding"/>
    <property type="evidence" value="ECO:0007669"/>
    <property type="project" value="UniProtKB-KW"/>
</dbReference>
<evidence type="ECO:0000256" key="4">
    <source>
        <dbReference type="ARBA" id="ARBA00022553"/>
    </source>
</evidence>
<dbReference type="InterPro" id="IPR050351">
    <property type="entry name" value="BphY/WalK/GraS-like"/>
</dbReference>
<dbReference type="InterPro" id="IPR016132">
    <property type="entry name" value="Phyto_chromo_attachment"/>
</dbReference>
<evidence type="ECO:0000259" key="10">
    <source>
        <dbReference type="PROSITE" id="PS50046"/>
    </source>
</evidence>
<name>A0ABW5KM89_9SPHI</name>
<dbReference type="InterPro" id="IPR043150">
    <property type="entry name" value="Phytochrome_PHY_sf"/>
</dbReference>
<evidence type="ECO:0000259" key="11">
    <source>
        <dbReference type="PROSITE" id="PS50109"/>
    </source>
</evidence>
<comment type="catalytic activity">
    <reaction evidence="1">
        <text>ATP + protein L-histidine = ADP + protein N-phospho-L-histidine.</text>
        <dbReference type="EC" id="2.7.13.3"/>
    </reaction>
</comment>
<dbReference type="InterPro" id="IPR004358">
    <property type="entry name" value="Sig_transdc_His_kin-like_C"/>
</dbReference>
<dbReference type="InterPro" id="IPR003661">
    <property type="entry name" value="HisK_dim/P_dom"/>
</dbReference>
<dbReference type="SUPFAM" id="SSF47384">
    <property type="entry name" value="Homodimeric domain of signal transducing histidine kinase"/>
    <property type="match status" value="1"/>
</dbReference>
<dbReference type="InterPro" id="IPR013515">
    <property type="entry name" value="Phytochrome_cen-reg"/>
</dbReference>
<comment type="similarity">
    <text evidence="2">In the N-terminal section; belongs to the phytochrome family.</text>
</comment>
<dbReference type="InterPro" id="IPR029016">
    <property type="entry name" value="GAF-like_dom_sf"/>
</dbReference>
<dbReference type="Gene3D" id="1.10.287.130">
    <property type="match status" value="1"/>
</dbReference>
<keyword evidence="6" id="KW-0547">Nucleotide-binding</keyword>
<evidence type="ECO:0000256" key="8">
    <source>
        <dbReference type="ARBA" id="ARBA00022840"/>
    </source>
</evidence>
<keyword evidence="7" id="KW-0418">Kinase</keyword>
<evidence type="ECO:0000256" key="3">
    <source>
        <dbReference type="ARBA" id="ARBA00012438"/>
    </source>
</evidence>
<keyword evidence="5" id="KW-0808">Transferase</keyword>
<feature type="domain" description="Histidine kinase" evidence="11">
    <location>
        <begin position="502"/>
        <end position="715"/>
    </location>
</feature>
<dbReference type="SMART" id="SM00387">
    <property type="entry name" value="HATPase_c"/>
    <property type="match status" value="1"/>
</dbReference>
<dbReference type="Gene3D" id="3.30.450.270">
    <property type="match status" value="1"/>
</dbReference>
<evidence type="ECO:0000256" key="6">
    <source>
        <dbReference type="ARBA" id="ARBA00022741"/>
    </source>
</evidence>
<reference evidence="13" key="1">
    <citation type="journal article" date="2019" name="Int. J. Syst. Evol. Microbiol.">
        <title>The Global Catalogue of Microorganisms (GCM) 10K type strain sequencing project: providing services to taxonomists for standard genome sequencing and annotation.</title>
        <authorList>
            <consortium name="The Broad Institute Genomics Platform"/>
            <consortium name="The Broad Institute Genome Sequencing Center for Infectious Disease"/>
            <person name="Wu L."/>
            <person name="Ma J."/>
        </authorList>
    </citation>
    <scope>NUCLEOTIDE SEQUENCE [LARGE SCALE GENOMIC DNA]</scope>
    <source>
        <strain evidence="13">KCTC 42662</strain>
    </source>
</reference>
<gene>
    <name evidence="12" type="ORF">ACFSR5_19055</name>
</gene>
<keyword evidence="13" id="KW-1185">Reference proteome</keyword>
<dbReference type="SUPFAM" id="SSF55781">
    <property type="entry name" value="GAF domain-like"/>
    <property type="match status" value="2"/>
</dbReference>
<dbReference type="Pfam" id="PF02518">
    <property type="entry name" value="HATPase_c"/>
    <property type="match status" value="1"/>
</dbReference>
<dbReference type="CDD" id="cd00082">
    <property type="entry name" value="HisKA"/>
    <property type="match status" value="1"/>
</dbReference>
<dbReference type="InterPro" id="IPR036097">
    <property type="entry name" value="HisK_dim/P_sf"/>
</dbReference>
<dbReference type="SMART" id="SM00388">
    <property type="entry name" value="HisKA"/>
    <property type="match status" value="1"/>
</dbReference>
<feature type="domain" description="Phytochrome chromophore attachment site" evidence="10">
    <location>
        <begin position="238"/>
        <end position="280"/>
    </location>
</feature>
<organism evidence="12 13">
    <name type="scientific">Sphingobacterium suaedae</name>
    <dbReference type="NCBI Taxonomy" id="1686402"/>
    <lineage>
        <taxon>Bacteria</taxon>
        <taxon>Pseudomonadati</taxon>
        <taxon>Bacteroidota</taxon>
        <taxon>Sphingobacteriia</taxon>
        <taxon>Sphingobacteriales</taxon>
        <taxon>Sphingobacteriaceae</taxon>
        <taxon>Sphingobacterium</taxon>
    </lineage>
</organism>
<dbReference type="InterPro" id="IPR036890">
    <property type="entry name" value="HATPase_C_sf"/>
</dbReference>
<dbReference type="Gene3D" id="3.30.565.10">
    <property type="entry name" value="Histidine kinase-like ATPase, C-terminal domain"/>
    <property type="match status" value="1"/>
</dbReference>
<dbReference type="Pfam" id="PF00360">
    <property type="entry name" value="PHY"/>
    <property type="match status" value="1"/>
</dbReference>
<comment type="caution">
    <text evidence="12">The sequence shown here is derived from an EMBL/GenBank/DDBJ whole genome shotgun (WGS) entry which is preliminary data.</text>
</comment>
<dbReference type="CDD" id="cd00075">
    <property type="entry name" value="HATPase"/>
    <property type="match status" value="1"/>
</dbReference>
<protein>
    <recommendedName>
        <fullName evidence="3">histidine kinase</fullName>
        <ecNumber evidence="3">2.7.13.3</ecNumber>
    </recommendedName>
</protein>
<dbReference type="PANTHER" id="PTHR42878">
    <property type="entry name" value="TWO-COMPONENT HISTIDINE KINASE"/>
    <property type="match status" value="1"/>
</dbReference>
<evidence type="ECO:0000313" key="13">
    <source>
        <dbReference type="Proteomes" id="UP001597545"/>
    </source>
</evidence>
<evidence type="ECO:0000313" key="12">
    <source>
        <dbReference type="EMBL" id="MFD2549751.1"/>
    </source>
</evidence>
<proteinExistence type="inferred from homology"/>
<sequence>MPTKNTNAEAYTLHVQSSAHIISFNQERRITGISETLLKEIPDPATVLGTSLEVYLASQFQVPEELSQSLQVLDQDVVPGRIFLVKKNHRVFYLHIYTCENQWYLKWEKKLDEVIFTTAISEFNSQIDKLSGRLWPCLSEVVQQIAGFDHCAVVQVYDDRSSSVIYASPNAATTLGGRQFSSDFIPSKLLSYLVDKEHSYLPDVEHPAQAFFTVDRSVQLPPQVLPLPNKPIFSHYVGAASILAVPVIIDEVLWGIVLVWNTSKKKIDFQKRVLCHLLVQSAARRQKNLGRQKAADFYEVIKQSEKDIREKLAGGYSLNACLIHHLPTIQKLAKADGVTCYYRGIATGVGLQPPQEQIEQVVAFLKEPVGRKPLFKDHNFRLRHASQFEAPLPFAGLAALQVGKDEDHYLIWFRHEKIRTEINMHRTISACHQGATDEPLPVVFAEDAVVDTAAYWDEDDISFMQSLDKMIQKAVVIRAREQERSTENLQSAHNELEMITFTLSHDLKNPLSTIKLGLQLLERDHFLSTELLQKWCATLGDSVRYMEQLINNTVELTRVHGTAYTKERIAVQTLIPRIMEEAKLQFQNSACTLSVGILHPICGEKGAVRQVFANVIGNAVKYSTQAVEPTVTISSKIVEDTVWYTISDNGIGIPEAEIPRVQDAFFRASNTKGFIGTGIGLALVSRIMRRMGGEVRFRSVPGEGTQVTLVFPKDCGQP</sequence>
<keyword evidence="8 12" id="KW-0067">ATP-binding</keyword>
<dbReference type="Proteomes" id="UP001597545">
    <property type="component" value="Unassembled WGS sequence"/>
</dbReference>
<evidence type="ECO:0000256" key="2">
    <source>
        <dbReference type="ARBA" id="ARBA00006402"/>
    </source>
</evidence>
<dbReference type="PROSITE" id="PS50109">
    <property type="entry name" value="HIS_KIN"/>
    <property type="match status" value="1"/>
</dbReference>
<dbReference type="RefSeq" id="WP_380906068.1">
    <property type="nucleotide sequence ID" value="NZ_JBHUEG010000019.1"/>
</dbReference>
<keyword evidence="9" id="KW-0902">Two-component regulatory system</keyword>
<accession>A0ABW5KM89</accession>
<dbReference type="PANTHER" id="PTHR42878:SF7">
    <property type="entry name" value="SENSOR HISTIDINE KINASE GLRK"/>
    <property type="match status" value="1"/>
</dbReference>
<dbReference type="EMBL" id="JBHULR010000020">
    <property type="protein sequence ID" value="MFD2549751.1"/>
    <property type="molecule type" value="Genomic_DNA"/>
</dbReference>
<dbReference type="Gene3D" id="3.30.450.20">
    <property type="entry name" value="PAS domain"/>
    <property type="match status" value="1"/>
</dbReference>
<dbReference type="InterPro" id="IPR005467">
    <property type="entry name" value="His_kinase_dom"/>
</dbReference>
<dbReference type="InterPro" id="IPR003594">
    <property type="entry name" value="HATPase_dom"/>
</dbReference>
<evidence type="ECO:0000256" key="5">
    <source>
        <dbReference type="ARBA" id="ARBA00022679"/>
    </source>
</evidence>
<dbReference type="EC" id="2.7.13.3" evidence="3"/>
<dbReference type="PROSITE" id="PS50046">
    <property type="entry name" value="PHYTOCHROME_2"/>
    <property type="match status" value="1"/>
</dbReference>